<comment type="caution">
    <text evidence="4">The sequence shown here is derived from an EMBL/GenBank/DDBJ whole genome shotgun (WGS) entry which is preliminary data.</text>
</comment>
<dbReference type="PANTHER" id="PTHR34512">
    <property type="entry name" value="CELL SURFACE PROTEIN"/>
    <property type="match status" value="1"/>
</dbReference>
<feature type="transmembrane region" description="Helical" evidence="2">
    <location>
        <begin position="101"/>
        <end position="121"/>
    </location>
</feature>
<evidence type="ECO:0000313" key="5">
    <source>
        <dbReference type="Proteomes" id="UP000004358"/>
    </source>
</evidence>
<reference evidence="4 5" key="1">
    <citation type="submission" date="2006-02" db="EMBL/GenBank/DDBJ databases">
        <authorList>
            <person name="Amann R."/>
            <person name="Ferriera S."/>
            <person name="Johnson J."/>
            <person name="Kravitz S."/>
            <person name="Halpern A."/>
            <person name="Remington K."/>
            <person name="Beeson K."/>
            <person name="Tran B."/>
            <person name="Rogers Y.-H."/>
            <person name="Friedman R."/>
            <person name="Venter J.C."/>
        </authorList>
    </citation>
    <scope>NUCLEOTIDE SEQUENCE [LARGE SCALE GENOMIC DNA]</scope>
    <source>
        <strain evidence="4 5">DSM 3645</strain>
    </source>
</reference>
<feature type="compositionally biased region" description="Polar residues" evidence="1">
    <location>
        <begin position="1"/>
        <end position="18"/>
    </location>
</feature>
<dbReference type="PANTHER" id="PTHR34512:SF30">
    <property type="entry name" value="OUTER MEMBRANE PROTEIN ASSEMBLY FACTOR BAMB"/>
    <property type="match status" value="1"/>
</dbReference>
<evidence type="ECO:0000259" key="3">
    <source>
        <dbReference type="Pfam" id="PF13360"/>
    </source>
</evidence>
<sequence>MTEPVDSSPTNETSTSQDRSPRIFPPLRTWLFSGIFVLLALFGQSAIELGDGPLASVRDIAPLLFDGAVGNVMTLIGVFFAFFIPVIWFTLFSGWSIAVRLLPIACVLSAPAIFFCFFRIVHVDGEMKPIFAYRFAQSADQQLDALDGGGAAEGDSTQSTEHDFPQFLGPDRNLKLAGPNLASDWNTSPPQEVWRRPIGAGWSGFVVVGDLAYTMEQRGPSEYVSCYRVADGEPVWNFKHEARHETVLGYVGPRSTPLVHDGKVYAVGATGALVGLDAATGDVVWRHDLLDEFDTTQAQFDGMVAWGRASSPLLYEGKDRALIILPAGGPTRKESTTLVAYDAQTGEQVWTGGQQPMSYASPSLFQLGGETQIMSVNESTVSGHNPETGKQLWITDWAGDSSGAATCSQPVDLGDGRILVSKGYGQGARVFAIEKQADGQYAVQDVWSDGRLLKTKFTNVAAKDGFIYGLNDGILECVTAADGERTWRQRGFGHGQLLLVGDHLLVMTEEGELVLAAANPAAYEEAGRIQALESEVSPNWNNLCLTGDLLLVRNAEQAACYRLKTSEKSDNDK</sequence>
<organism evidence="4 5">
    <name type="scientific">Blastopirellula marina DSM 3645</name>
    <dbReference type="NCBI Taxonomy" id="314230"/>
    <lineage>
        <taxon>Bacteria</taxon>
        <taxon>Pseudomonadati</taxon>
        <taxon>Planctomycetota</taxon>
        <taxon>Planctomycetia</taxon>
        <taxon>Pirellulales</taxon>
        <taxon>Pirellulaceae</taxon>
        <taxon>Blastopirellula</taxon>
    </lineage>
</organism>
<evidence type="ECO:0000256" key="1">
    <source>
        <dbReference type="SAM" id="MobiDB-lite"/>
    </source>
</evidence>
<dbReference type="InterPro" id="IPR002372">
    <property type="entry name" value="PQQ_rpt_dom"/>
</dbReference>
<name>A3ZZU5_9BACT</name>
<keyword evidence="2" id="KW-0812">Transmembrane</keyword>
<dbReference type="InterPro" id="IPR011047">
    <property type="entry name" value="Quinoprotein_ADH-like_sf"/>
</dbReference>
<dbReference type="InterPro" id="IPR015943">
    <property type="entry name" value="WD40/YVTN_repeat-like_dom_sf"/>
</dbReference>
<feature type="domain" description="Pyrrolo-quinoline quinone repeat" evidence="3">
    <location>
        <begin position="222"/>
        <end position="489"/>
    </location>
</feature>
<dbReference type="Proteomes" id="UP000004358">
    <property type="component" value="Unassembled WGS sequence"/>
</dbReference>
<dbReference type="EMBL" id="AANZ01000026">
    <property type="protein sequence ID" value="EAQ77905.1"/>
    <property type="molecule type" value="Genomic_DNA"/>
</dbReference>
<gene>
    <name evidence="4" type="ORF">DSM3645_27041</name>
</gene>
<dbReference type="STRING" id="314230.DSM3645_27041"/>
<feature type="region of interest" description="Disordered" evidence="1">
    <location>
        <begin position="1"/>
        <end position="20"/>
    </location>
</feature>
<dbReference type="Pfam" id="PF13360">
    <property type="entry name" value="PQQ_2"/>
    <property type="match status" value="1"/>
</dbReference>
<keyword evidence="2" id="KW-0472">Membrane</keyword>
<proteinExistence type="predicted"/>
<feature type="transmembrane region" description="Helical" evidence="2">
    <location>
        <begin position="29"/>
        <end position="47"/>
    </location>
</feature>
<dbReference type="AlphaFoldDB" id="A3ZZU5"/>
<keyword evidence="2" id="KW-1133">Transmembrane helix</keyword>
<evidence type="ECO:0000313" key="4">
    <source>
        <dbReference type="EMBL" id="EAQ77905.1"/>
    </source>
</evidence>
<accession>A3ZZU5</accession>
<evidence type="ECO:0000256" key="2">
    <source>
        <dbReference type="SAM" id="Phobius"/>
    </source>
</evidence>
<dbReference type="Gene3D" id="2.130.10.10">
    <property type="entry name" value="YVTN repeat-like/Quinoprotein amine dehydrogenase"/>
    <property type="match status" value="2"/>
</dbReference>
<dbReference type="OrthoDB" id="7051554at2"/>
<dbReference type="SUPFAM" id="SSF50998">
    <property type="entry name" value="Quinoprotein alcohol dehydrogenase-like"/>
    <property type="match status" value="1"/>
</dbReference>
<dbReference type="HOGENOM" id="CLU_027480_2_0_0"/>
<dbReference type="RefSeq" id="WP_002653302.1">
    <property type="nucleotide sequence ID" value="NZ_CH672376.1"/>
</dbReference>
<feature type="transmembrane region" description="Helical" evidence="2">
    <location>
        <begin position="67"/>
        <end position="89"/>
    </location>
</feature>
<protein>
    <recommendedName>
        <fullName evidence="3">Pyrrolo-quinoline quinone repeat domain-containing protein</fullName>
    </recommendedName>
</protein>
<dbReference type="eggNOG" id="COG1520">
    <property type="taxonomic scope" value="Bacteria"/>
</dbReference>